<protein>
    <recommendedName>
        <fullName evidence="1">AsmA domain-containing protein</fullName>
    </recommendedName>
</protein>
<dbReference type="EMBL" id="AP024238">
    <property type="protein sequence ID" value="BCO28024.1"/>
    <property type="molecule type" value="Genomic_DNA"/>
</dbReference>
<dbReference type="InterPro" id="IPR052894">
    <property type="entry name" value="AsmA-related"/>
</dbReference>
<keyword evidence="3" id="KW-1185">Reference proteome</keyword>
<proteinExistence type="predicted"/>
<feature type="domain" description="AsmA" evidence="1">
    <location>
        <begin position="9"/>
        <end position="546"/>
    </location>
</feature>
<dbReference type="Proteomes" id="UP000824366">
    <property type="component" value="Chromosome"/>
</dbReference>
<dbReference type="RefSeq" id="WP_223904022.1">
    <property type="nucleotide sequence ID" value="NZ_AP024238.1"/>
</dbReference>
<evidence type="ECO:0000313" key="3">
    <source>
        <dbReference type="Proteomes" id="UP000824366"/>
    </source>
</evidence>
<gene>
    <name evidence="2" type="ORF">MIZ03_2917</name>
</gene>
<dbReference type="PANTHER" id="PTHR30441">
    <property type="entry name" value="DUF748 DOMAIN-CONTAINING PROTEIN"/>
    <property type="match status" value="1"/>
</dbReference>
<evidence type="ECO:0000259" key="1">
    <source>
        <dbReference type="Pfam" id="PF05170"/>
    </source>
</evidence>
<dbReference type="InterPro" id="IPR007844">
    <property type="entry name" value="AsmA"/>
</dbReference>
<dbReference type="Pfam" id="PF05170">
    <property type="entry name" value="AsmA"/>
    <property type="match status" value="1"/>
</dbReference>
<accession>A0ABM7MPK7</accession>
<evidence type="ECO:0000313" key="2">
    <source>
        <dbReference type="EMBL" id="BCO28024.1"/>
    </source>
</evidence>
<dbReference type="PANTHER" id="PTHR30441:SF9">
    <property type="entry name" value="ASMA FAMILY PROTEIN YHJG"/>
    <property type="match status" value="1"/>
</dbReference>
<name>A0ABM7MPK7_9BURK</name>
<sequence>MSLPRSVKWITGVLLALLLLITLTVALLGWNWLRAPIERMAFEKTGRTLVIGGNLEVQWGWPWPRLRAQKVSFANPAWATHAQLLTADEVSFSVNLTQLLPQVLAQKWVLTDLHLVRPTVSLELGTGGRKNWLLDVNQQDDNARFVINRLTLDQGVLSFDDALSQTHLRAELSSLPVHTGSTQAAGVAFSASGQFKGQPLRAKGTGDSVLALQNAATPYGLQVDATVGPTQIQAQGHLTNLAKLSAMDMQLTLSGNNLNELFTLTGLAMLSTHDYVIQGHLTRQANTWRYENFTGRIGTSDLAGWVQVKTGGKRPLLTAELVSQQLMLEDLGPVIGARPGHLKAAQKAVVQSGPAPGATPSSQRVMPDLPFKFEHWNSVDAEVDFRAQSLRQVTTLPLALLSTHLSLKDAVLRLDPLQFGIAGGQMNAVLTLDGRHNPIQATAKVQIRRLALAKLLPADKMGTTSASQIGGQIQLAGSGNSVGNMLAHANGNVALLVSGGEISQMVMEKAGLHLWEMFRLSLTGDKSIKLRCAVANFEVHTGDMQAKVLLLDTQVTTLLGSGNISLAQEKLDLTFNQKTKNTSPLALRSPIHVRGNFAKPLIQVDKTRMTMRALGALALGTINPLLMLLPLIDPGPGQDSDCKPWLQGK</sequence>
<organism evidence="2 3">
    <name type="scientific">Rhodoferax lithotrophicus</name>
    <dbReference type="NCBI Taxonomy" id="2798804"/>
    <lineage>
        <taxon>Bacteria</taxon>
        <taxon>Pseudomonadati</taxon>
        <taxon>Pseudomonadota</taxon>
        <taxon>Betaproteobacteria</taxon>
        <taxon>Burkholderiales</taxon>
        <taxon>Comamonadaceae</taxon>
        <taxon>Rhodoferax</taxon>
    </lineage>
</organism>
<reference evidence="2 3" key="1">
    <citation type="journal article" date="2021" name="Microbiol. Spectr.">
        <title>A Single Bacterium Capable of Oxidation and Reduction of Iron at Circumneutral pH.</title>
        <authorList>
            <person name="Kato S."/>
            <person name="Ohkuma M."/>
        </authorList>
    </citation>
    <scope>NUCLEOTIDE SEQUENCE [LARGE SCALE GENOMIC DNA]</scope>
    <source>
        <strain evidence="2 3">MIZ03</strain>
    </source>
</reference>